<sequence>MGYNEKTPQPTLISFPKHASSFFALYLIPLFLFQRMIQALSCLKVPNRPWNQIR</sequence>
<name>A0A5D2F0L6_GOSDA</name>
<gene>
    <name evidence="2" type="ORF">ES288_A10G107000v1</name>
</gene>
<reference evidence="2 3" key="1">
    <citation type="submission" date="2019-06" db="EMBL/GenBank/DDBJ databases">
        <title>WGS assembly of Gossypium darwinii.</title>
        <authorList>
            <person name="Chen Z.J."/>
            <person name="Sreedasyam A."/>
            <person name="Ando A."/>
            <person name="Song Q."/>
            <person name="De L."/>
            <person name="Hulse-Kemp A."/>
            <person name="Ding M."/>
            <person name="Ye W."/>
            <person name="Kirkbride R."/>
            <person name="Jenkins J."/>
            <person name="Plott C."/>
            <person name="Lovell J."/>
            <person name="Lin Y.-M."/>
            <person name="Vaughn R."/>
            <person name="Liu B."/>
            <person name="Li W."/>
            <person name="Simpson S."/>
            <person name="Scheffler B."/>
            <person name="Saski C."/>
            <person name="Grover C."/>
            <person name="Hu G."/>
            <person name="Conover J."/>
            <person name="Carlson J."/>
            <person name="Shu S."/>
            <person name="Boston L."/>
            <person name="Williams M."/>
            <person name="Peterson D."/>
            <person name="Mcgee K."/>
            <person name="Jones D."/>
            <person name="Wendel J."/>
            <person name="Stelly D."/>
            <person name="Grimwood J."/>
            <person name="Schmutz J."/>
        </authorList>
    </citation>
    <scope>NUCLEOTIDE SEQUENCE [LARGE SCALE GENOMIC DNA]</scope>
    <source>
        <strain evidence="2">1808015.09</strain>
    </source>
</reference>
<dbReference type="EMBL" id="CM017697">
    <property type="protein sequence ID" value="TYG98308.1"/>
    <property type="molecule type" value="Genomic_DNA"/>
</dbReference>
<feature type="transmembrane region" description="Helical" evidence="1">
    <location>
        <begin position="12"/>
        <end position="33"/>
    </location>
</feature>
<evidence type="ECO:0000256" key="1">
    <source>
        <dbReference type="SAM" id="Phobius"/>
    </source>
</evidence>
<dbReference type="AlphaFoldDB" id="A0A5D2F0L6"/>
<evidence type="ECO:0000313" key="2">
    <source>
        <dbReference type="EMBL" id="TYG98308.1"/>
    </source>
</evidence>
<keyword evidence="1" id="KW-1133">Transmembrane helix</keyword>
<organism evidence="2 3">
    <name type="scientific">Gossypium darwinii</name>
    <name type="common">Darwin's cotton</name>
    <name type="synonym">Gossypium barbadense var. darwinii</name>
    <dbReference type="NCBI Taxonomy" id="34276"/>
    <lineage>
        <taxon>Eukaryota</taxon>
        <taxon>Viridiplantae</taxon>
        <taxon>Streptophyta</taxon>
        <taxon>Embryophyta</taxon>
        <taxon>Tracheophyta</taxon>
        <taxon>Spermatophyta</taxon>
        <taxon>Magnoliopsida</taxon>
        <taxon>eudicotyledons</taxon>
        <taxon>Gunneridae</taxon>
        <taxon>Pentapetalae</taxon>
        <taxon>rosids</taxon>
        <taxon>malvids</taxon>
        <taxon>Malvales</taxon>
        <taxon>Malvaceae</taxon>
        <taxon>Malvoideae</taxon>
        <taxon>Gossypium</taxon>
    </lineage>
</organism>
<proteinExistence type="predicted"/>
<evidence type="ECO:0000313" key="3">
    <source>
        <dbReference type="Proteomes" id="UP000323506"/>
    </source>
</evidence>
<keyword evidence="1" id="KW-0472">Membrane</keyword>
<keyword evidence="3" id="KW-1185">Reference proteome</keyword>
<accession>A0A5D2F0L6</accession>
<keyword evidence="1" id="KW-0812">Transmembrane</keyword>
<protein>
    <submittedName>
        <fullName evidence="2">Uncharacterized protein</fullName>
    </submittedName>
</protein>
<dbReference type="Proteomes" id="UP000323506">
    <property type="component" value="Chromosome A10"/>
</dbReference>